<dbReference type="EMBL" id="CAAALY010244455">
    <property type="protein sequence ID" value="VEL32654.1"/>
    <property type="molecule type" value="Genomic_DNA"/>
</dbReference>
<evidence type="ECO:0000256" key="1">
    <source>
        <dbReference type="SAM" id="MobiDB-lite"/>
    </source>
</evidence>
<proteinExistence type="predicted"/>
<accession>A0A3S5C3E4</accession>
<dbReference type="AlphaFoldDB" id="A0A3S5C3E4"/>
<feature type="region of interest" description="Disordered" evidence="1">
    <location>
        <begin position="37"/>
        <end position="104"/>
    </location>
</feature>
<reference evidence="2" key="1">
    <citation type="submission" date="2018-11" db="EMBL/GenBank/DDBJ databases">
        <authorList>
            <consortium name="Pathogen Informatics"/>
        </authorList>
    </citation>
    <scope>NUCLEOTIDE SEQUENCE</scope>
</reference>
<sequence>MIDSSIIHQPGLVHLLQPLHADESAVLVSLGRRNGPWAVGPSTRRPSVPTVRPAQSAGGRPRTEGVVARRDRTWPQSVISRAHASTPPDLATGPASGAPGGADSTSSFLLPRSCDLSEAFNEPPTASKSRRRCSRAAFLTTDVQQLAHFDSQEERPFHCQFPVQPVCIRNEEGCLVNAVNWNFVFKPNDCSTTGISCRLLESSTFEFLPHTLSYEMTVLSAMSSQMVRRNPVANWFSSLLQVRPSLA</sequence>
<gene>
    <name evidence="2" type="ORF">PXEA_LOCUS26094</name>
</gene>
<evidence type="ECO:0000313" key="3">
    <source>
        <dbReference type="Proteomes" id="UP000784294"/>
    </source>
</evidence>
<dbReference type="Proteomes" id="UP000784294">
    <property type="component" value="Unassembled WGS sequence"/>
</dbReference>
<feature type="compositionally biased region" description="Low complexity" evidence="1">
    <location>
        <begin position="91"/>
        <end position="104"/>
    </location>
</feature>
<evidence type="ECO:0000313" key="2">
    <source>
        <dbReference type="EMBL" id="VEL32654.1"/>
    </source>
</evidence>
<comment type="caution">
    <text evidence="2">The sequence shown here is derived from an EMBL/GenBank/DDBJ whole genome shotgun (WGS) entry which is preliminary data.</text>
</comment>
<organism evidence="2 3">
    <name type="scientific">Protopolystoma xenopodis</name>
    <dbReference type="NCBI Taxonomy" id="117903"/>
    <lineage>
        <taxon>Eukaryota</taxon>
        <taxon>Metazoa</taxon>
        <taxon>Spiralia</taxon>
        <taxon>Lophotrochozoa</taxon>
        <taxon>Platyhelminthes</taxon>
        <taxon>Monogenea</taxon>
        <taxon>Polyopisthocotylea</taxon>
        <taxon>Polystomatidea</taxon>
        <taxon>Polystomatidae</taxon>
        <taxon>Protopolystoma</taxon>
    </lineage>
</organism>
<protein>
    <submittedName>
        <fullName evidence="2">Uncharacterized protein</fullName>
    </submittedName>
</protein>
<name>A0A3S5C3E4_9PLAT</name>
<feature type="compositionally biased region" description="Basic and acidic residues" evidence="1">
    <location>
        <begin position="61"/>
        <end position="73"/>
    </location>
</feature>
<keyword evidence="3" id="KW-1185">Reference proteome</keyword>